<feature type="region of interest" description="Disordered" evidence="1">
    <location>
        <begin position="1"/>
        <end position="21"/>
    </location>
</feature>
<keyword evidence="3" id="KW-1185">Reference proteome</keyword>
<protein>
    <submittedName>
        <fullName evidence="2">Uncharacterized protein</fullName>
    </submittedName>
</protein>
<proteinExistence type="predicted"/>
<evidence type="ECO:0000313" key="2">
    <source>
        <dbReference type="EMBL" id="ESR27190.1"/>
    </source>
</evidence>
<dbReference type="STRING" id="631454.N177_0169"/>
<dbReference type="EMBL" id="AWXZ01000007">
    <property type="protein sequence ID" value="ESR27190.1"/>
    <property type="molecule type" value="Genomic_DNA"/>
</dbReference>
<gene>
    <name evidence="2" type="ORF">N177_0169</name>
</gene>
<sequence length="40" mass="4162">MTARGPARPAPPKGEGSAGMRSFAPVIVAVSQIELADLRR</sequence>
<dbReference type="AlphaFoldDB" id="V4RVX3"/>
<evidence type="ECO:0000313" key="3">
    <source>
        <dbReference type="Proteomes" id="UP000017819"/>
    </source>
</evidence>
<organism evidence="2 3">
    <name type="scientific">Lutibaculum baratangense AMV1</name>
    <dbReference type="NCBI Taxonomy" id="631454"/>
    <lineage>
        <taxon>Bacteria</taxon>
        <taxon>Pseudomonadati</taxon>
        <taxon>Pseudomonadota</taxon>
        <taxon>Alphaproteobacteria</taxon>
        <taxon>Hyphomicrobiales</taxon>
        <taxon>Tepidamorphaceae</taxon>
        <taxon>Lutibaculum</taxon>
    </lineage>
</organism>
<evidence type="ECO:0000256" key="1">
    <source>
        <dbReference type="SAM" id="MobiDB-lite"/>
    </source>
</evidence>
<dbReference type="Proteomes" id="UP000017819">
    <property type="component" value="Unassembled WGS sequence"/>
</dbReference>
<reference evidence="2 3" key="1">
    <citation type="journal article" date="2014" name="Genome Announc.">
        <title>Draft Genome Sequence of Lutibaculum baratangense Strain AMV1T, Isolated from a Mud Volcano in Andamans, India.</title>
        <authorList>
            <person name="Singh A."/>
            <person name="Sreenivas A."/>
            <person name="Sathyanarayana Reddy G."/>
            <person name="Pinnaka A.K."/>
            <person name="Shivaji S."/>
        </authorList>
    </citation>
    <scope>NUCLEOTIDE SEQUENCE [LARGE SCALE GENOMIC DNA]</scope>
    <source>
        <strain evidence="2 3">AMV1</strain>
    </source>
</reference>
<name>V4RVX3_9HYPH</name>
<accession>V4RVX3</accession>
<comment type="caution">
    <text evidence="2">The sequence shown here is derived from an EMBL/GenBank/DDBJ whole genome shotgun (WGS) entry which is preliminary data.</text>
</comment>